<keyword evidence="3" id="KW-1185">Reference proteome</keyword>
<evidence type="ECO:0000313" key="2">
    <source>
        <dbReference type="EMBL" id="EJK54281.1"/>
    </source>
</evidence>
<dbReference type="SUPFAM" id="SSF56112">
    <property type="entry name" value="Protein kinase-like (PK-like)"/>
    <property type="match status" value="1"/>
</dbReference>
<dbReference type="SMART" id="SM00220">
    <property type="entry name" value="S_TKc"/>
    <property type="match status" value="1"/>
</dbReference>
<reference evidence="2 3" key="1">
    <citation type="journal article" date="2012" name="Genome Biol.">
        <title>Genome and low-iron response of an oceanic diatom adapted to chronic iron limitation.</title>
        <authorList>
            <person name="Lommer M."/>
            <person name="Specht M."/>
            <person name="Roy A.S."/>
            <person name="Kraemer L."/>
            <person name="Andreson R."/>
            <person name="Gutowska M.A."/>
            <person name="Wolf J."/>
            <person name="Bergner S.V."/>
            <person name="Schilhabel M.B."/>
            <person name="Klostermeier U.C."/>
            <person name="Beiko R.G."/>
            <person name="Rosenstiel P."/>
            <person name="Hippler M."/>
            <person name="Laroche J."/>
        </authorList>
    </citation>
    <scope>NUCLEOTIDE SEQUENCE [LARGE SCALE GENOMIC DNA]</scope>
    <source>
        <strain evidence="2 3">CCMP1005</strain>
    </source>
</reference>
<accession>K0RZT0</accession>
<gene>
    <name evidence="2" type="ORF">THAOC_26111</name>
</gene>
<evidence type="ECO:0000313" key="3">
    <source>
        <dbReference type="Proteomes" id="UP000266841"/>
    </source>
</evidence>
<dbReference type="Proteomes" id="UP000266841">
    <property type="component" value="Unassembled WGS sequence"/>
</dbReference>
<name>K0RZT0_THAOC</name>
<dbReference type="GO" id="GO:0005524">
    <property type="term" value="F:ATP binding"/>
    <property type="evidence" value="ECO:0007669"/>
    <property type="project" value="InterPro"/>
</dbReference>
<dbReference type="PROSITE" id="PS50011">
    <property type="entry name" value="PROTEIN_KINASE_DOM"/>
    <property type="match status" value="1"/>
</dbReference>
<dbReference type="InterPro" id="IPR046959">
    <property type="entry name" value="PRK1-6/SRF4-like"/>
</dbReference>
<dbReference type="EMBL" id="AGNL01036072">
    <property type="protein sequence ID" value="EJK54281.1"/>
    <property type="molecule type" value="Genomic_DNA"/>
</dbReference>
<dbReference type="PANTHER" id="PTHR48007:SF4">
    <property type="entry name" value="LEUCINE-RICH REPEAT RECEPTOR-LIKE PROTEIN KINASE PXC1"/>
    <property type="match status" value="1"/>
</dbReference>
<dbReference type="Gene3D" id="1.10.510.10">
    <property type="entry name" value="Transferase(Phosphotransferase) domain 1"/>
    <property type="match status" value="1"/>
</dbReference>
<comment type="caution">
    <text evidence="2">The sequence shown here is derived from an EMBL/GenBank/DDBJ whole genome shotgun (WGS) entry which is preliminary data.</text>
</comment>
<dbReference type="InterPro" id="IPR011009">
    <property type="entry name" value="Kinase-like_dom_sf"/>
</dbReference>
<feature type="domain" description="Protein kinase" evidence="1">
    <location>
        <begin position="226"/>
        <end position="510"/>
    </location>
</feature>
<dbReference type="AlphaFoldDB" id="K0RZT0"/>
<dbReference type="GO" id="GO:0004672">
    <property type="term" value="F:protein kinase activity"/>
    <property type="evidence" value="ECO:0007669"/>
    <property type="project" value="InterPro"/>
</dbReference>
<protein>
    <recommendedName>
        <fullName evidence="1">Protein kinase domain-containing protein</fullName>
    </recommendedName>
</protein>
<organism evidence="2 3">
    <name type="scientific">Thalassiosira oceanica</name>
    <name type="common">Marine diatom</name>
    <dbReference type="NCBI Taxonomy" id="159749"/>
    <lineage>
        <taxon>Eukaryota</taxon>
        <taxon>Sar</taxon>
        <taxon>Stramenopiles</taxon>
        <taxon>Ochrophyta</taxon>
        <taxon>Bacillariophyta</taxon>
        <taxon>Coscinodiscophyceae</taxon>
        <taxon>Thalassiosirophycidae</taxon>
        <taxon>Thalassiosirales</taxon>
        <taxon>Thalassiosiraceae</taxon>
        <taxon>Thalassiosira</taxon>
    </lineage>
</organism>
<proteinExistence type="predicted"/>
<dbReference type="InterPro" id="IPR000719">
    <property type="entry name" value="Prot_kinase_dom"/>
</dbReference>
<dbReference type="Pfam" id="PF00069">
    <property type="entry name" value="Pkinase"/>
    <property type="match status" value="1"/>
</dbReference>
<sequence length="517" mass="58459">MSTVHDGLHGRPLVLRRRLVLLALLLSFFLGSFSVLRQLHRAYSSFDVDEFDHLVRLEGERKQSTRATSPGQGDVDLFETNQVSNRINQRRNVRPPPELSWEGKNEAKGRAGRVNAAVSLPIYGKRNSIESARIITSSREFWLGSFSKSELKELSSIPRQIEYDPDDLIRLDRVLKDNSNDNLPNEGGRKKKKDCGVKCKEAKQEVVDEKTCVPLEDWQTRSYPQCNMIHELDMSALSFVTSVSSSNNKFELMDLAYKFMSKSRQYRSLIPPAEVYNDRNRGVVNRDALISSKLSASPYALDIVGYCGLVTLVPFADGVLSDEIKNSWKETTLFNRLKWATEAAHGVAALHSIKAGGFSPSAIHGDLTINQFFIRDGRLQIGDYNLGLLLRRNTTSEANETCTFVLPNHFSTTASPEEYADLRQTAAIDVWALGSVIHHIMYGEKVWSRHRKSKARELILEGQLPTKNGEFEDEAEINLVLLEARNMCYVFDPEQRPSAHEVAQYLEAQLRSFSDET</sequence>
<dbReference type="PANTHER" id="PTHR48007">
    <property type="entry name" value="LEUCINE-RICH REPEAT RECEPTOR-LIKE PROTEIN KINASE PXC1"/>
    <property type="match status" value="1"/>
</dbReference>
<evidence type="ECO:0000259" key="1">
    <source>
        <dbReference type="PROSITE" id="PS50011"/>
    </source>
</evidence>
<dbReference type="OrthoDB" id="41771at2759"/>